<evidence type="ECO:0000313" key="2">
    <source>
        <dbReference type="Proteomes" id="UP001207468"/>
    </source>
</evidence>
<proteinExistence type="predicted"/>
<dbReference type="Proteomes" id="UP001207468">
    <property type="component" value="Unassembled WGS sequence"/>
</dbReference>
<dbReference type="EMBL" id="JAGFNK010000661">
    <property type="protein sequence ID" value="KAI9445654.1"/>
    <property type="molecule type" value="Genomic_DNA"/>
</dbReference>
<keyword evidence="2" id="KW-1185">Reference proteome</keyword>
<reference evidence="1" key="1">
    <citation type="submission" date="2021-03" db="EMBL/GenBank/DDBJ databases">
        <title>Evolutionary priming and transition to the ectomycorrhizal habit in an iconic lineage of mushroom-forming fungi: is preadaptation a requirement?</title>
        <authorList>
            <consortium name="DOE Joint Genome Institute"/>
            <person name="Looney B.P."/>
            <person name="Miyauchi S."/>
            <person name="Morin E."/>
            <person name="Drula E."/>
            <person name="Courty P.E."/>
            <person name="Chicoki N."/>
            <person name="Fauchery L."/>
            <person name="Kohler A."/>
            <person name="Kuo A."/>
            <person name="LaButti K."/>
            <person name="Pangilinan J."/>
            <person name="Lipzen A."/>
            <person name="Riley R."/>
            <person name="Andreopoulos W."/>
            <person name="He G."/>
            <person name="Johnson J."/>
            <person name="Barry K.W."/>
            <person name="Grigoriev I.V."/>
            <person name="Nagy L."/>
            <person name="Hibbett D."/>
            <person name="Henrissat B."/>
            <person name="Matheny P.B."/>
            <person name="Labbe J."/>
            <person name="Martin A.F."/>
        </authorList>
    </citation>
    <scope>NUCLEOTIDE SEQUENCE</scope>
    <source>
        <strain evidence="1">BPL698</strain>
    </source>
</reference>
<evidence type="ECO:0000313" key="1">
    <source>
        <dbReference type="EMBL" id="KAI9445654.1"/>
    </source>
</evidence>
<name>A0ACC0TV64_9AGAM</name>
<sequence length="385" mass="41057">MSSESANEKRPLLLKQRHPKRSKHVLVIHGGAGTILRERSSPEDLARFHDGLRAALGVGNAILSSGGEAMDAVVAAVSVMEDNPIFNAGKGAVFNSAGFNELEASLALSRPPASHPDVPPSRHALALTLLTHTRNPSQLARTLYLSPDKTRHAFLSGAPAEDLGGLPPVHPSYFYTSARWREHRRGLGLPEDDAPPGKEEGAIAGGKDDDDDDDDDDEVLLDMMPLGTVGAVALDGRGCIAVCTSTGGRTNKLPGRVGDTPHNGAGFWAEEWQAPRGRWLRWLPHPWPGKVHAVGVSGTGDGDAFIRQNTAATLAHRMQYLNEPVQKAARSVVEALLREGGVGGVIALDNHGNVATPLNCPGMYRGLVREDGVLKTAIFEDEVLE</sequence>
<comment type="caution">
    <text evidence="1">The sequence shown here is derived from an EMBL/GenBank/DDBJ whole genome shotgun (WGS) entry which is preliminary data.</text>
</comment>
<gene>
    <name evidence="1" type="ORF">F5148DRAFT_1346976</name>
</gene>
<protein>
    <submittedName>
        <fullName evidence="1">Asparaginase</fullName>
    </submittedName>
</protein>
<organism evidence="1 2">
    <name type="scientific">Russula earlei</name>
    <dbReference type="NCBI Taxonomy" id="71964"/>
    <lineage>
        <taxon>Eukaryota</taxon>
        <taxon>Fungi</taxon>
        <taxon>Dikarya</taxon>
        <taxon>Basidiomycota</taxon>
        <taxon>Agaricomycotina</taxon>
        <taxon>Agaricomycetes</taxon>
        <taxon>Russulales</taxon>
        <taxon>Russulaceae</taxon>
        <taxon>Russula</taxon>
    </lineage>
</organism>
<accession>A0ACC0TV64</accession>